<organism evidence="2 3">
    <name type="scientific">Australozyma saopauloensis</name>
    <dbReference type="NCBI Taxonomy" id="291208"/>
    <lineage>
        <taxon>Eukaryota</taxon>
        <taxon>Fungi</taxon>
        <taxon>Dikarya</taxon>
        <taxon>Ascomycota</taxon>
        <taxon>Saccharomycotina</taxon>
        <taxon>Pichiomycetes</taxon>
        <taxon>Metschnikowiaceae</taxon>
        <taxon>Australozyma</taxon>
    </lineage>
</organism>
<name>A0AAX4HAN6_9ASCO</name>
<evidence type="ECO:0000313" key="3">
    <source>
        <dbReference type="Proteomes" id="UP001338582"/>
    </source>
</evidence>
<feature type="compositionally biased region" description="Acidic residues" evidence="1">
    <location>
        <begin position="1"/>
        <end position="12"/>
    </location>
</feature>
<keyword evidence="3" id="KW-1185">Reference proteome</keyword>
<evidence type="ECO:0000313" key="2">
    <source>
        <dbReference type="EMBL" id="WPK25628.1"/>
    </source>
</evidence>
<gene>
    <name evidence="2" type="ORF">PUMCH_002950</name>
</gene>
<feature type="region of interest" description="Disordered" evidence="1">
    <location>
        <begin position="1"/>
        <end position="28"/>
    </location>
</feature>
<dbReference type="RefSeq" id="XP_062878010.1">
    <property type="nucleotide sequence ID" value="XM_063021940.1"/>
</dbReference>
<evidence type="ECO:0000256" key="1">
    <source>
        <dbReference type="SAM" id="MobiDB-lite"/>
    </source>
</evidence>
<dbReference type="EMBL" id="CP138896">
    <property type="protein sequence ID" value="WPK25628.1"/>
    <property type="molecule type" value="Genomic_DNA"/>
</dbReference>
<dbReference type="AlphaFoldDB" id="A0AAX4HAN6"/>
<reference evidence="2 3" key="1">
    <citation type="submission" date="2023-10" db="EMBL/GenBank/DDBJ databases">
        <title>Draft Genome Sequence of Candida saopaulonensis from a very Premature Infant with Sepsis.</title>
        <authorList>
            <person name="Ning Y."/>
            <person name="Dai R."/>
            <person name="Xiao M."/>
            <person name="Xu Y."/>
            <person name="Yan Q."/>
            <person name="Zhang L."/>
        </authorList>
    </citation>
    <scope>NUCLEOTIDE SEQUENCE [LARGE SCALE GENOMIC DNA]</scope>
    <source>
        <strain evidence="2 3">19XY460</strain>
    </source>
</reference>
<protein>
    <submittedName>
        <fullName evidence="2">Uncharacterized protein</fullName>
    </submittedName>
</protein>
<dbReference type="KEGG" id="asau:88174014"/>
<proteinExistence type="predicted"/>
<accession>A0AAX4HAN6</accession>
<dbReference type="Proteomes" id="UP001338582">
    <property type="component" value="Chromosome 3"/>
</dbReference>
<dbReference type="GeneID" id="88174014"/>
<sequence length="301" mass="33332">MDLLDYETDSSDSDSNTEPSPTPPPPLGIPSFVAYSENYNMNQRRLGTSFLFLLCDINQAARLSLRKSLAASTKAIEDTVPGFHKLYDLDNTVDQLSQTGSALGACNTNIAKRLHVTLFPLVLGQVHQIKQFESNLTRRMKLWTPPEKLVTKGNVLSAMLGDDGGRGAGGARIKLAMELRFQIMTLKTPNVLFVVSRCRITPESELLLKGLSGLIGEQADNLNLKYDWWNNVGVKGIDECKYHVSFMTYTLKRPGTAVSFKQISDIQSAFKKLPPISNLSIETDSMVVVGTNQRYFKVPLA</sequence>